<evidence type="ECO:0000256" key="2">
    <source>
        <dbReference type="ARBA" id="ARBA00022771"/>
    </source>
</evidence>
<protein>
    <recommendedName>
        <fullName evidence="4">FLYWCH-type domain-containing protein</fullName>
    </recommendedName>
</protein>
<organism evidence="6 7">
    <name type="scientific">Adineta ricciae</name>
    <name type="common">Rotifer</name>
    <dbReference type="NCBI Taxonomy" id="249248"/>
    <lineage>
        <taxon>Eukaryota</taxon>
        <taxon>Metazoa</taxon>
        <taxon>Spiralia</taxon>
        <taxon>Gnathifera</taxon>
        <taxon>Rotifera</taxon>
        <taxon>Eurotatoria</taxon>
        <taxon>Bdelloidea</taxon>
        <taxon>Adinetida</taxon>
        <taxon>Adinetidae</taxon>
        <taxon>Adineta</taxon>
    </lineage>
</organism>
<dbReference type="AlphaFoldDB" id="A0A816D5M7"/>
<dbReference type="EMBL" id="CAJNOR010008491">
    <property type="protein sequence ID" value="CAF1633837.1"/>
    <property type="molecule type" value="Genomic_DNA"/>
</dbReference>
<gene>
    <name evidence="5" type="ORF">EDS130_LOCUS42824</name>
    <name evidence="6" type="ORF">XAT740_LOCUS52119</name>
</gene>
<comment type="caution">
    <text evidence="6">The sequence shown here is derived from an EMBL/GenBank/DDBJ whole genome shotgun (WGS) entry which is preliminary data.</text>
</comment>
<keyword evidence="1" id="KW-0479">Metal-binding</keyword>
<reference evidence="6" key="1">
    <citation type="submission" date="2021-02" db="EMBL/GenBank/DDBJ databases">
        <authorList>
            <person name="Nowell W R."/>
        </authorList>
    </citation>
    <scope>NUCLEOTIDE SEQUENCE</scope>
</reference>
<keyword evidence="2" id="KW-0863">Zinc-finger</keyword>
<proteinExistence type="predicted"/>
<dbReference type="GO" id="GO:0008270">
    <property type="term" value="F:zinc ion binding"/>
    <property type="evidence" value="ECO:0007669"/>
    <property type="project" value="UniProtKB-KW"/>
</dbReference>
<evidence type="ECO:0000313" key="6">
    <source>
        <dbReference type="EMBL" id="CAF1633837.1"/>
    </source>
</evidence>
<feature type="domain" description="FLYWCH-type" evidence="4">
    <location>
        <begin position="21"/>
        <end position="77"/>
    </location>
</feature>
<evidence type="ECO:0000256" key="1">
    <source>
        <dbReference type="ARBA" id="ARBA00022723"/>
    </source>
</evidence>
<dbReference type="OrthoDB" id="167578at2759"/>
<sequence length="166" mass="18910">MTTASSSSSIAEESSIIIPIVLSQKGKPMIELNKYLFKSNKEGETSKYWICTFNDCSTKIHTNLNNDFIRQITEHCHPAEEDKTVREFCECVKQRAILETIPIPRIYDEECEKILLSLAAISILASEREMSSAINKARHRGTPIIPTTHMFEIPDVFTQTLRENAF</sequence>
<dbReference type="Proteomes" id="UP000663852">
    <property type="component" value="Unassembled WGS sequence"/>
</dbReference>
<keyword evidence="3" id="KW-0862">Zinc</keyword>
<dbReference type="InterPro" id="IPR007588">
    <property type="entry name" value="Znf_FLYWCH"/>
</dbReference>
<dbReference type="Pfam" id="PF04500">
    <property type="entry name" value="FLYWCH"/>
    <property type="match status" value="1"/>
</dbReference>
<evidence type="ECO:0000259" key="4">
    <source>
        <dbReference type="Pfam" id="PF04500"/>
    </source>
</evidence>
<evidence type="ECO:0000313" key="7">
    <source>
        <dbReference type="Proteomes" id="UP000663828"/>
    </source>
</evidence>
<evidence type="ECO:0000313" key="5">
    <source>
        <dbReference type="EMBL" id="CAF1504207.1"/>
    </source>
</evidence>
<dbReference type="EMBL" id="CAJNOJ010000653">
    <property type="protein sequence ID" value="CAF1504207.1"/>
    <property type="molecule type" value="Genomic_DNA"/>
</dbReference>
<dbReference type="Proteomes" id="UP000663828">
    <property type="component" value="Unassembled WGS sequence"/>
</dbReference>
<keyword evidence="7" id="KW-1185">Reference proteome</keyword>
<dbReference type="Gene3D" id="2.20.25.240">
    <property type="match status" value="1"/>
</dbReference>
<evidence type="ECO:0000256" key="3">
    <source>
        <dbReference type="ARBA" id="ARBA00022833"/>
    </source>
</evidence>
<accession>A0A816D5M7</accession>
<name>A0A816D5M7_ADIRI</name>